<name>A0A368KXD7_9BACT</name>
<dbReference type="EMBL" id="QPEX01000006">
    <property type="protein sequence ID" value="RCS55962.1"/>
    <property type="molecule type" value="Genomic_DNA"/>
</dbReference>
<evidence type="ECO:0000313" key="1">
    <source>
        <dbReference type="EMBL" id="RCS55962.1"/>
    </source>
</evidence>
<dbReference type="AlphaFoldDB" id="A0A368KXD7"/>
<dbReference type="Proteomes" id="UP000253562">
    <property type="component" value="Unassembled WGS sequence"/>
</dbReference>
<sequence>MRHFARILGYERPFGAKKIVAPSTRGFRPWLLTVAPLGLLGKISQTQREAISNTSENATVDFKVTAVIYLSEIHVVRRHRRQACR</sequence>
<proteinExistence type="predicted"/>
<protein>
    <submittedName>
        <fullName evidence="1">Uncharacterized protein</fullName>
    </submittedName>
</protein>
<gene>
    <name evidence="1" type="ORF">DTL42_00800</name>
</gene>
<comment type="caution">
    <text evidence="1">The sequence shown here is derived from an EMBL/GenBank/DDBJ whole genome shotgun (WGS) entry which is preliminary data.</text>
</comment>
<evidence type="ECO:0000313" key="2">
    <source>
        <dbReference type="Proteomes" id="UP000253562"/>
    </source>
</evidence>
<accession>A0A368KXD7</accession>
<reference evidence="1 2" key="1">
    <citation type="submission" date="2018-07" db="EMBL/GenBank/DDBJ databases">
        <title>Comparative genomes isolates from brazilian mangrove.</title>
        <authorList>
            <person name="De Araujo J.E."/>
            <person name="Taketani R.G."/>
            <person name="Silva M.C.P."/>
            <person name="Lourenco M.V."/>
            <person name="Oliveira V.M."/>
            <person name="Andreote F.D."/>
        </authorList>
    </citation>
    <scope>NUCLEOTIDE SEQUENCE [LARGE SCALE GENOMIC DNA]</scope>
    <source>
        <strain evidence="1 2">HEX PRIS-MGV</strain>
    </source>
</reference>
<organism evidence="1 2">
    <name type="scientific">Bremerella cremea</name>
    <dbReference type="NCBI Taxonomy" id="1031537"/>
    <lineage>
        <taxon>Bacteria</taxon>
        <taxon>Pseudomonadati</taxon>
        <taxon>Planctomycetota</taxon>
        <taxon>Planctomycetia</taxon>
        <taxon>Pirellulales</taxon>
        <taxon>Pirellulaceae</taxon>
        <taxon>Bremerella</taxon>
    </lineage>
</organism>